<dbReference type="OrthoDB" id="2340043at2"/>
<feature type="domain" description="Endonuclease/exonuclease/phosphatase" evidence="2">
    <location>
        <begin position="107"/>
        <end position="327"/>
    </location>
</feature>
<dbReference type="Gene3D" id="3.60.10.10">
    <property type="entry name" value="Endonuclease/exonuclease/phosphatase"/>
    <property type="match status" value="1"/>
</dbReference>
<keyword evidence="1" id="KW-1133">Transmembrane helix</keyword>
<dbReference type="Proteomes" id="UP000321225">
    <property type="component" value="Unassembled WGS sequence"/>
</dbReference>
<evidence type="ECO:0000313" key="4">
    <source>
        <dbReference type="Proteomes" id="UP000321225"/>
    </source>
</evidence>
<comment type="caution">
    <text evidence="3">The sequence shown here is derived from an EMBL/GenBank/DDBJ whole genome shotgun (WGS) entry which is preliminary data.</text>
</comment>
<dbReference type="EMBL" id="BJUW01000001">
    <property type="protein sequence ID" value="GEK84898.1"/>
    <property type="molecule type" value="Genomic_DNA"/>
</dbReference>
<evidence type="ECO:0000256" key="1">
    <source>
        <dbReference type="SAM" id="Phobius"/>
    </source>
</evidence>
<dbReference type="GO" id="GO:0003824">
    <property type="term" value="F:catalytic activity"/>
    <property type="evidence" value="ECO:0007669"/>
    <property type="project" value="InterPro"/>
</dbReference>
<protein>
    <recommendedName>
        <fullName evidence="2">Endonuclease/exonuclease/phosphatase domain-containing protein</fullName>
    </recommendedName>
</protein>
<dbReference type="Pfam" id="PF03372">
    <property type="entry name" value="Exo_endo_phos"/>
    <property type="match status" value="1"/>
</dbReference>
<accession>A0A511A9M5</accession>
<proteinExistence type="predicted"/>
<dbReference type="RefSeq" id="WP_147037575.1">
    <property type="nucleotide sequence ID" value="NZ_BJUW01000001.1"/>
</dbReference>
<keyword evidence="1" id="KW-0812">Transmembrane</keyword>
<organism evidence="3 4">
    <name type="scientific">Microbacterium aerolatum</name>
    <dbReference type="NCBI Taxonomy" id="153731"/>
    <lineage>
        <taxon>Bacteria</taxon>
        <taxon>Bacillati</taxon>
        <taxon>Actinomycetota</taxon>
        <taxon>Actinomycetes</taxon>
        <taxon>Micrococcales</taxon>
        <taxon>Microbacteriaceae</taxon>
        <taxon>Microbacterium</taxon>
    </lineage>
</organism>
<dbReference type="SUPFAM" id="SSF56219">
    <property type="entry name" value="DNase I-like"/>
    <property type="match status" value="1"/>
</dbReference>
<dbReference type="InterPro" id="IPR036691">
    <property type="entry name" value="Endo/exonu/phosph_ase_sf"/>
</dbReference>
<evidence type="ECO:0000259" key="2">
    <source>
        <dbReference type="Pfam" id="PF03372"/>
    </source>
</evidence>
<sequence length="338" mass="35383">MFRLLGVLVTVLFAIASAVVVWPQFFQLEQTYPFAQLVAVRGLVLAAFLAIALLSLLLLLARPLRGFAASILIVALLAAAATGAIGAMRGFGTGTLPEKTDASVRVLTWNTAGEAVAAETVADAVLAQQADVVTLPETAESVGERIAVMLREQGQPMWVHHVRFGDVENGPQAWETTILISPELGDYSVIASSEDGSSNTSSVPSAVVMPLSGTGPTIVAVHAVAPRIEAMEHWQSDLKWIADQCPEGDFILAGDFNATLDHMAGLGTGGGDMGYCRDAASRTGTGVTGTWPASYPEILGAPIDHVMASQNWEPTGSLVLDASGSDHRALVVQLDPTG</sequence>
<keyword evidence="1" id="KW-0472">Membrane</keyword>
<feature type="transmembrane region" description="Helical" evidence="1">
    <location>
        <begin position="67"/>
        <end position="88"/>
    </location>
</feature>
<evidence type="ECO:0000313" key="3">
    <source>
        <dbReference type="EMBL" id="GEK84898.1"/>
    </source>
</evidence>
<dbReference type="AlphaFoldDB" id="A0A511A9M5"/>
<feature type="transmembrane region" description="Helical" evidence="1">
    <location>
        <begin position="34"/>
        <end position="60"/>
    </location>
</feature>
<dbReference type="InterPro" id="IPR005135">
    <property type="entry name" value="Endo/exonuclease/phosphatase"/>
</dbReference>
<keyword evidence="4" id="KW-1185">Reference proteome</keyword>
<name>A0A511A9M5_9MICO</name>
<reference evidence="3 4" key="1">
    <citation type="submission" date="2019-07" db="EMBL/GenBank/DDBJ databases">
        <title>Whole genome shotgun sequence of Microbacterium aerolatum NBRC 103071.</title>
        <authorList>
            <person name="Hosoyama A."/>
            <person name="Uohara A."/>
            <person name="Ohji S."/>
            <person name="Ichikawa N."/>
        </authorList>
    </citation>
    <scope>NUCLEOTIDE SEQUENCE [LARGE SCALE GENOMIC DNA]</scope>
    <source>
        <strain evidence="3 4">NBRC 103071</strain>
    </source>
</reference>
<gene>
    <name evidence="3" type="ORF">MAE01_00740</name>
</gene>